<dbReference type="EMBL" id="CCNE01000023">
    <property type="protein sequence ID" value="CDX58774.1"/>
    <property type="molecule type" value="Genomic_DNA"/>
</dbReference>
<dbReference type="AlphaFoldDB" id="A0A090GV45"/>
<evidence type="ECO:0000313" key="3">
    <source>
        <dbReference type="Proteomes" id="UP000046122"/>
    </source>
</evidence>
<evidence type="ECO:0000313" key="2">
    <source>
        <dbReference type="EMBL" id="CDX58774.1"/>
    </source>
</evidence>
<sequence length="756" mass="85455">MRSYLTSYNSLFTHSVPESPAVKHIEIPLIQRDYAQGRTGTAVERIRASFLDVLYRAVTCGESVNLDFVYGDVENGTLRPLDGQQRLTTLFLLHWYLAFRSGRLNQEQGWKSFSYATRASARLFCERLVASEPPATVEILSAWIADQFWYLHTWRHDPTIQSMLVMLDAMHERFRDDDCLTAWERLIDAEAPAITFHLLPIEQVGLGDDLYIKMNSRGKPLTPFENFKALFEKILETSCPDRVDEFAVKIDGVWSDLLWRYRSRDFSIDDGFLRYFHFVAEVCEWHEGRFAKGDIASLAEDVYGRRNPRAAANLDLLFQALDTWVDVEIQAIFAGHFSTTAAPHDSSNPSKVVLYGQQGTAEIDLFAACCQTYGQARGRNRVFGWPQTIFLYAVLLHRIHKTHDFARRLRVLRNLVEASSNELRLEKMPELLADVRCIVIDGALERVSAFNQAQASDEKLKQELLSKIPGLERNLFHLEDHPLLRGCLAAFELDEAVFDRRASAFHKLFSAIECMPSLTGALLAIGDYSRQTNGRLFQFGSGSNPAPWRELFTGASRLNLSATRAVLGHLLDVVAGTGDDVKSTLSNIQEDWLKATVGANGLGWRWYFVRYPAMRESRSGIYVGSNGLLGYSVCMLNKTQLNSWYRDPYLYAIYRGSGVENDIEDPWFTGHETERRWMRLNKSGTELGCIAEGLILRPPPLASHVEAFSRICAQYGIGADHVLLVPQVEREGLNLDACDRVGLGAALLRDLVEAGL</sequence>
<dbReference type="Proteomes" id="UP000046122">
    <property type="component" value="Unassembled WGS sequence"/>
</dbReference>
<proteinExistence type="predicted"/>
<dbReference type="InterPro" id="IPR004919">
    <property type="entry name" value="GmrSD_N"/>
</dbReference>
<reference evidence="2 3" key="1">
    <citation type="submission" date="2014-08" db="EMBL/GenBank/DDBJ databases">
        <authorList>
            <person name="Moulin Lionel"/>
        </authorList>
    </citation>
    <scope>NUCLEOTIDE SEQUENCE [LARGE SCALE GENOMIC DNA]</scope>
</reference>
<name>A0A090GV45_MESPL</name>
<gene>
    <name evidence="2" type="ORF">MPL3365_30302</name>
</gene>
<evidence type="ECO:0000259" key="1">
    <source>
        <dbReference type="Pfam" id="PF03235"/>
    </source>
</evidence>
<accession>A0A090GV45</accession>
<organism evidence="2 3">
    <name type="scientific">Mesorhizobium plurifarium</name>
    <dbReference type="NCBI Taxonomy" id="69974"/>
    <lineage>
        <taxon>Bacteria</taxon>
        <taxon>Pseudomonadati</taxon>
        <taxon>Pseudomonadota</taxon>
        <taxon>Alphaproteobacteria</taxon>
        <taxon>Hyphomicrobiales</taxon>
        <taxon>Phyllobacteriaceae</taxon>
        <taxon>Mesorhizobium</taxon>
    </lineage>
</organism>
<dbReference type="Pfam" id="PF03235">
    <property type="entry name" value="GmrSD_N"/>
    <property type="match status" value="1"/>
</dbReference>
<protein>
    <recommendedName>
        <fullName evidence="1">GmrSD restriction endonucleases N-terminal domain-containing protein</fullName>
    </recommendedName>
</protein>
<feature type="domain" description="GmrSD restriction endonucleases N-terminal" evidence="1">
    <location>
        <begin position="25"/>
        <end position="231"/>
    </location>
</feature>